<protein>
    <recommendedName>
        <fullName evidence="4">DUF4861 domain-containing protein</fullName>
    </recommendedName>
</protein>
<feature type="signal peptide" evidence="1">
    <location>
        <begin position="1"/>
        <end position="18"/>
    </location>
</feature>
<dbReference type="OrthoDB" id="9800230at2"/>
<keyword evidence="3" id="KW-1185">Reference proteome</keyword>
<dbReference type="InterPro" id="IPR032342">
    <property type="entry name" value="DUF4861"/>
</dbReference>
<dbReference type="AlphaFoldDB" id="A0A1H5UGC0"/>
<dbReference type="Pfam" id="PF16153">
    <property type="entry name" value="DUF4861"/>
    <property type="match status" value="1"/>
</dbReference>
<keyword evidence="1" id="KW-0732">Signal</keyword>
<reference evidence="3" key="1">
    <citation type="submission" date="2016-10" db="EMBL/GenBank/DDBJ databases">
        <authorList>
            <person name="Varghese N."/>
            <person name="Submissions S."/>
        </authorList>
    </citation>
    <scope>NUCLEOTIDE SEQUENCE [LARGE SCALE GENOMIC DNA]</scope>
    <source>
        <strain evidence="3">DSM 22361</strain>
    </source>
</reference>
<dbReference type="Proteomes" id="UP000236731">
    <property type="component" value="Unassembled WGS sequence"/>
</dbReference>
<evidence type="ECO:0000313" key="3">
    <source>
        <dbReference type="Proteomes" id="UP000236731"/>
    </source>
</evidence>
<proteinExistence type="predicted"/>
<gene>
    <name evidence="2" type="ORF">SAMN05421877_102288</name>
</gene>
<evidence type="ECO:0000313" key="2">
    <source>
        <dbReference type="EMBL" id="SEF74094.1"/>
    </source>
</evidence>
<dbReference type="GO" id="GO:0030246">
    <property type="term" value="F:carbohydrate binding"/>
    <property type="evidence" value="ECO:0007669"/>
    <property type="project" value="InterPro"/>
</dbReference>
<evidence type="ECO:0008006" key="4">
    <source>
        <dbReference type="Google" id="ProtNLM"/>
    </source>
</evidence>
<feature type="chain" id="PRO_5009286130" description="DUF4861 domain-containing protein" evidence="1">
    <location>
        <begin position="19"/>
        <end position="370"/>
    </location>
</feature>
<dbReference type="InterPro" id="IPR011013">
    <property type="entry name" value="Gal_mutarotase_sf_dom"/>
</dbReference>
<dbReference type="GO" id="GO:0003824">
    <property type="term" value="F:catalytic activity"/>
    <property type="evidence" value="ECO:0007669"/>
    <property type="project" value="InterPro"/>
</dbReference>
<accession>A0A1H5UGC0</accession>
<evidence type="ECO:0000256" key="1">
    <source>
        <dbReference type="SAM" id="SignalP"/>
    </source>
</evidence>
<dbReference type="GO" id="GO:0005975">
    <property type="term" value="P:carbohydrate metabolic process"/>
    <property type="evidence" value="ECO:0007669"/>
    <property type="project" value="InterPro"/>
</dbReference>
<dbReference type="EMBL" id="FNUT01000002">
    <property type="protein sequence ID" value="SEF74094.1"/>
    <property type="molecule type" value="Genomic_DNA"/>
</dbReference>
<sequence length="370" mass="42429">MKALLIPAMLCMATVTLAQGTFSVKNETALPRKEVISIPYAQFQHEFGLDTNFVVKDHAGNLIVHQVEYRGENQAQNILILVEVADRSSSEYKVEAGKPLHTPSKTYARYVPERYDDFAWENDKVGFRMYGKALEGRADDAQGMDYWAKRTDKLVINSWYKSEDYHRDHGEGLDYYSVGNTLGAGDLAIFEKDKLQYTKHYRNYQILDNGPLRTTFVLNYDPQDFDGQTIALKKTIQLDAGSHFNKISVQLDNSEKKVTRIVLGIAKRKEQQPNYGWNPEKRTLSYWEPNVQENGHTGIALILPKGKHKLHANDEAQFLVETDIRNGKPFVYYNGAAWDREGTVANAEQWKTFVRDESIKLEKPLHVKFN</sequence>
<dbReference type="RefSeq" id="WP_103905299.1">
    <property type="nucleotide sequence ID" value="NZ_CP049246.1"/>
</dbReference>
<organism evidence="2 3">
    <name type="scientific">Sphingobacterium lactis</name>
    <dbReference type="NCBI Taxonomy" id="797291"/>
    <lineage>
        <taxon>Bacteria</taxon>
        <taxon>Pseudomonadati</taxon>
        <taxon>Bacteroidota</taxon>
        <taxon>Sphingobacteriia</taxon>
        <taxon>Sphingobacteriales</taxon>
        <taxon>Sphingobacteriaceae</taxon>
        <taxon>Sphingobacterium</taxon>
    </lineage>
</organism>
<name>A0A1H5UGC0_9SPHI</name>
<dbReference type="SUPFAM" id="SSF74650">
    <property type="entry name" value="Galactose mutarotase-like"/>
    <property type="match status" value="1"/>
</dbReference>